<keyword evidence="3" id="KW-1185">Reference proteome</keyword>
<proteinExistence type="predicted"/>
<evidence type="ECO:0008006" key="4">
    <source>
        <dbReference type="Google" id="ProtNLM"/>
    </source>
</evidence>
<name>A0ABW6DEL5_9BACT</name>
<dbReference type="Proteomes" id="UP001598019">
    <property type="component" value="Unassembled WGS sequence"/>
</dbReference>
<dbReference type="RefSeq" id="WP_377979565.1">
    <property type="nucleotide sequence ID" value="NZ_JBBKXX010000001.1"/>
</dbReference>
<keyword evidence="1" id="KW-0812">Transmembrane</keyword>
<feature type="transmembrane region" description="Helical" evidence="1">
    <location>
        <begin position="7"/>
        <end position="28"/>
    </location>
</feature>
<reference evidence="2 3" key="1">
    <citation type="submission" date="2024-03" db="EMBL/GenBank/DDBJ databases">
        <title>Aquirufa genome sequencing.</title>
        <authorList>
            <person name="Pitt A."/>
            <person name="Hahn M.W."/>
        </authorList>
    </citation>
    <scope>NUCLEOTIDE SEQUENCE [LARGE SCALE GENOMIC DNA]</scope>
    <source>
        <strain evidence="2 3">HETE-83D</strain>
    </source>
</reference>
<protein>
    <recommendedName>
        <fullName evidence="4">DUF3526 domain-containing protein</fullName>
    </recommendedName>
</protein>
<comment type="caution">
    <text evidence="2">The sequence shown here is derived from an EMBL/GenBank/DDBJ whole genome shotgun (WGS) entry which is preliminary data.</text>
</comment>
<accession>A0ABW6DEL5</accession>
<gene>
    <name evidence="2" type="ORF">SKC37_00390</name>
</gene>
<keyword evidence="1" id="KW-0472">Membrane</keyword>
<keyword evidence="1" id="KW-1133">Transmembrane helix</keyword>
<sequence length="259" mass="29600">MKINYKFSFFILLAILITIIGLIAPSIVDDKPALLPTEKTSSSESSFDLHSALRGVNKDSITTQFPYREYLKSVNFQDAKSIQKDLLVLDSLVGDKMVVRGLISVALTDSLYNQSSTEAGNSNLDSLNYKLQWAEKFKFYGEADTINENQLLFQSIYDYWLSKISKNLSEYSENNTKAKYNFQYRYLTAKCNEKRYNVSIKVSSLEKVIQNILGNNWAHLFEASWNQASLLQKIIIAILLVATLICYVITFKHFMSSKK</sequence>
<dbReference type="EMBL" id="JBBKXX010000001">
    <property type="protein sequence ID" value="MFD3407098.1"/>
    <property type="molecule type" value="Genomic_DNA"/>
</dbReference>
<evidence type="ECO:0000256" key="1">
    <source>
        <dbReference type="SAM" id="Phobius"/>
    </source>
</evidence>
<feature type="transmembrane region" description="Helical" evidence="1">
    <location>
        <begin position="230"/>
        <end position="250"/>
    </location>
</feature>
<organism evidence="2 3">
    <name type="scientific">Aquirufa esocilacus</name>
    <dbReference type="NCBI Taxonomy" id="3096513"/>
    <lineage>
        <taxon>Bacteria</taxon>
        <taxon>Pseudomonadati</taxon>
        <taxon>Bacteroidota</taxon>
        <taxon>Cytophagia</taxon>
        <taxon>Cytophagales</taxon>
        <taxon>Flectobacillaceae</taxon>
        <taxon>Aquirufa</taxon>
    </lineage>
</organism>
<evidence type="ECO:0000313" key="2">
    <source>
        <dbReference type="EMBL" id="MFD3407098.1"/>
    </source>
</evidence>
<evidence type="ECO:0000313" key="3">
    <source>
        <dbReference type="Proteomes" id="UP001598019"/>
    </source>
</evidence>